<feature type="domain" description="Fibronectin type-III" evidence="5">
    <location>
        <begin position="559"/>
        <end position="663"/>
    </location>
</feature>
<dbReference type="RefSeq" id="WP_343910360.1">
    <property type="nucleotide sequence ID" value="NZ_BAAAJE010000030.1"/>
</dbReference>
<comment type="caution">
    <text evidence="6">The sequence shown here is derived from an EMBL/GenBank/DDBJ whole genome shotgun (WGS) entry which is preliminary data.</text>
</comment>
<dbReference type="SUPFAM" id="SSF63825">
    <property type="entry name" value="YWTD domain"/>
    <property type="match status" value="1"/>
</dbReference>
<dbReference type="Proteomes" id="UP001499979">
    <property type="component" value="Unassembled WGS sequence"/>
</dbReference>
<evidence type="ECO:0000256" key="4">
    <source>
        <dbReference type="SAM" id="Phobius"/>
    </source>
</evidence>
<accession>A0ABN1UPF2</accession>
<proteinExistence type="predicted"/>
<keyword evidence="4" id="KW-0812">Transmembrane</keyword>
<sequence length="781" mass="80014">MNGSKRLRGLFTRSRSSRGAAELSVVVVAGSLVAGVLFGSGATRTAVDIADGLTWFTDGPTGEVIEVNPATGHPEARIPVGAEGDTLDIAQYAGRLIVTNRTTGQLTSFDLSSLLASGQQRISPGGATDVLHHDGVVFLLDRDRGTIANVDPVTADAIGEMWSSPTGIADAAIDGAGRIWTIDPKGLLTELRWSQGSQRFVEQDARRIDHSGARSVLVGHEHGVTVFGPEEGIVVQVGTGHELVADAIRLAGELAVPASAPADLVPVSSPGTGTVAIVGDGMVREVEVGAIGCAEPGRPEVFEGLVYVPCDGAGRVIRLTADGHRAGADIEVSDAHGDPDLVLDDGNLLINVPGAVHGAVVHADGTVSSIVRYDDSLPPAGGAAHALAPPSAPAQPLVPVGDHAPAAPAAHPAPAAPAAPQAADQPAAGGPADGAVGSGPRGGVAPSEGPGAGDHGPSGSPPPSVNPNVPQPLQAPHGVTAAELQSGSVQVTWQHAGDPAKTFTVQEEGGQTLVEVDGRERQTTVTVAPGTHRFTVTAIRPGEPYETSEPSNPVTTSGRPGPVTDIVGHVSGNPNDTTAAVTVSWRPPADNGSPVVSYTVVMTDAYGSQTQTVATTTASFTSTCTTTYCNPSPVVVQVTPTNTKGDGPARQAQLSYDGPVPPAPPAAGKQLVTAFTHSWVGRSWWGRGTTRLTLAPPSDWRSFQGTCTWTHTGNRGGEESGEVRCDATSLSVPIDTGVIRGADNGVRQHSIVFTASNGVETVQSQPFQWETRQEALCDRCF</sequence>
<evidence type="ECO:0000256" key="1">
    <source>
        <dbReference type="ARBA" id="ARBA00023295"/>
    </source>
</evidence>
<evidence type="ECO:0000259" key="5">
    <source>
        <dbReference type="PROSITE" id="PS50853"/>
    </source>
</evidence>
<dbReference type="PROSITE" id="PS50853">
    <property type="entry name" value="FN3"/>
    <property type="match status" value="2"/>
</dbReference>
<feature type="region of interest" description="Disordered" evidence="3">
    <location>
        <begin position="381"/>
        <end position="475"/>
    </location>
</feature>
<keyword evidence="1" id="KW-0326">Glycosidase</keyword>
<evidence type="ECO:0000313" key="7">
    <source>
        <dbReference type="Proteomes" id="UP001499979"/>
    </source>
</evidence>
<name>A0ABN1UPF2_9ACTN</name>
<protein>
    <recommendedName>
        <fullName evidence="5">Fibronectin type-III domain-containing protein</fullName>
    </recommendedName>
</protein>
<keyword evidence="7" id="KW-1185">Reference proteome</keyword>
<keyword evidence="1" id="KW-0378">Hydrolase</keyword>
<keyword evidence="2" id="KW-0119">Carbohydrate metabolism</keyword>
<dbReference type="SUPFAM" id="SSF49265">
    <property type="entry name" value="Fibronectin type III"/>
    <property type="match status" value="1"/>
</dbReference>
<dbReference type="InterPro" id="IPR003961">
    <property type="entry name" value="FN3_dom"/>
</dbReference>
<reference evidence="6 7" key="1">
    <citation type="journal article" date="2019" name="Int. J. Syst. Evol. Microbiol.">
        <title>The Global Catalogue of Microorganisms (GCM) 10K type strain sequencing project: providing services to taxonomists for standard genome sequencing and annotation.</title>
        <authorList>
            <consortium name="The Broad Institute Genomics Platform"/>
            <consortium name="The Broad Institute Genome Sequencing Center for Infectious Disease"/>
            <person name="Wu L."/>
            <person name="Ma J."/>
        </authorList>
    </citation>
    <scope>NUCLEOTIDE SEQUENCE [LARGE SCALE GENOMIC DNA]</scope>
    <source>
        <strain evidence="6 7">JCM 11813</strain>
    </source>
</reference>
<evidence type="ECO:0000256" key="2">
    <source>
        <dbReference type="ARBA" id="ARBA00023326"/>
    </source>
</evidence>
<feature type="transmembrane region" description="Helical" evidence="4">
    <location>
        <begin position="20"/>
        <end position="39"/>
    </location>
</feature>
<evidence type="ECO:0000313" key="6">
    <source>
        <dbReference type="EMBL" id="GAA1161605.1"/>
    </source>
</evidence>
<feature type="domain" description="Fibronectin type-III" evidence="5">
    <location>
        <begin position="475"/>
        <end position="558"/>
    </location>
</feature>
<dbReference type="InterPro" id="IPR013783">
    <property type="entry name" value="Ig-like_fold"/>
</dbReference>
<gene>
    <name evidence="6" type="ORF">GCM10009606_44460</name>
</gene>
<dbReference type="EMBL" id="BAAAJE010000030">
    <property type="protein sequence ID" value="GAA1161605.1"/>
    <property type="molecule type" value="Genomic_DNA"/>
</dbReference>
<keyword evidence="4" id="KW-1133">Transmembrane helix</keyword>
<keyword evidence="4" id="KW-0472">Membrane</keyword>
<dbReference type="CDD" id="cd00063">
    <property type="entry name" value="FN3"/>
    <property type="match status" value="2"/>
</dbReference>
<evidence type="ECO:0000256" key="3">
    <source>
        <dbReference type="SAM" id="MobiDB-lite"/>
    </source>
</evidence>
<dbReference type="SMART" id="SM00060">
    <property type="entry name" value="FN3"/>
    <property type="match status" value="2"/>
</dbReference>
<dbReference type="InterPro" id="IPR036116">
    <property type="entry name" value="FN3_sf"/>
</dbReference>
<keyword evidence="2" id="KW-0624">Polysaccharide degradation</keyword>
<feature type="compositionally biased region" description="Low complexity" evidence="3">
    <location>
        <begin position="381"/>
        <end position="435"/>
    </location>
</feature>
<organism evidence="6 7">
    <name type="scientific">Nocardioides aquiterrae</name>
    <dbReference type="NCBI Taxonomy" id="203799"/>
    <lineage>
        <taxon>Bacteria</taxon>
        <taxon>Bacillati</taxon>
        <taxon>Actinomycetota</taxon>
        <taxon>Actinomycetes</taxon>
        <taxon>Propionibacteriales</taxon>
        <taxon>Nocardioidaceae</taxon>
        <taxon>Nocardioides</taxon>
    </lineage>
</organism>
<dbReference type="Gene3D" id="2.60.40.10">
    <property type="entry name" value="Immunoglobulins"/>
    <property type="match status" value="2"/>
</dbReference>